<proteinExistence type="predicted"/>
<dbReference type="Gene3D" id="2.160.20.120">
    <property type="match status" value="1"/>
</dbReference>
<dbReference type="RefSeq" id="WP_106144592.1">
    <property type="nucleotide sequence ID" value="NZ_PVYX01000001.1"/>
</dbReference>
<evidence type="ECO:0000313" key="2">
    <source>
        <dbReference type="EMBL" id="PRX57717.1"/>
    </source>
</evidence>
<dbReference type="Proteomes" id="UP000237640">
    <property type="component" value="Unassembled WGS sequence"/>
</dbReference>
<dbReference type="EMBL" id="PVYX01000001">
    <property type="protein sequence ID" value="PRX57717.1"/>
    <property type="molecule type" value="Genomic_DNA"/>
</dbReference>
<comment type="caution">
    <text evidence="2">The sequence shown here is derived from an EMBL/GenBank/DDBJ whole genome shotgun (WGS) entry which is preliminary data.</text>
</comment>
<name>A0A2T0MJF9_9FLAO</name>
<reference evidence="2 3" key="1">
    <citation type="submission" date="2018-03" db="EMBL/GenBank/DDBJ databases">
        <title>Genomic Encyclopedia of Archaeal and Bacterial Type Strains, Phase II (KMG-II): from individual species to whole genera.</title>
        <authorList>
            <person name="Goeker M."/>
        </authorList>
    </citation>
    <scope>NUCLEOTIDE SEQUENCE [LARGE SCALE GENOMIC DNA]</scope>
    <source>
        <strain evidence="2 3">DSM 25027</strain>
    </source>
</reference>
<dbReference type="InterPro" id="IPR021255">
    <property type="entry name" value="DUF2807"/>
</dbReference>
<feature type="domain" description="Putative auto-transporter adhesin head GIN" evidence="1">
    <location>
        <begin position="39"/>
        <end position="256"/>
    </location>
</feature>
<dbReference type="AlphaFoldDB" id="A0A2T0MJF9"/>
<evidence type="ECO:0000259" key="1">
    <source>
        <dbReference type="Pfam" id="PF10988"/>
    </source>
</evidence>
<dbReference type="OrthoDB" id="1419485at2"/>
<keyword evidence="3" id="KW-1185">Reference proteome</keyword>
<sequence>MKKVFLCSLILIPMLVMSQRKPKIKGSRIVTEVNEELPPFNAIQLNDNLDIVLKKSFGPGYEIIADDNLIDILKFKVEDNTLVITSFYTVSSKKQFDITVNYTDLKAITAKEGSIVSKEMINSDELFVDGFANTKLTLQASASVMDINLEDTSKSEFNLDVDSLNVTMNKRAETYIYAVTDASMVNLEENASFTFEGTADRMQLEVIGNAKYKGERMEAGSVKANLEGAANVRVNSYRDLELSSKGNAKTQLYGNPKITILEFLDTSQLIKKTE</sequence>
<accession>A0A2T0MJF9</accession>
<gene>
    <name evidence="2" type="ORF">CLV81_1727</name>
</gene>
<organism evidence="2 3">
    <name type="scientific">Flagellimonas meridianipacifica</name>
    <dbReference type="NCBI Taxonomy" id="1080225"/>
    <lineage>
        <taxon>Bacteria</taxon>
        <taxon>Pseudomonadati</taxon>
        <taxon>Bacteroidota</taxon>
        <taxon>Flavobacteriia</taxon>
        <taxon>Flavobacteriales</taxon>
        <taxon>Flavobacteriaceae</taxon>
        <taxon>Flagellimonas</taxon>
    </lineage>
</organism>
<evidence type="ECO:0000313" key="3">
    <source>
        <dbReference type="Proteomes" id="UP000237640"/>
    </source>
</evidence>
<protein>
    <submittedName>
        <fullName evidence="2">Putative autotransporter adhesin-like protein</fullName>
    </submittedName>
</protein>
<dbReference type="Pfam" id="PF10988">
    <property type="entry name" value="DUF2807"/>
    <property type="match status" value="1"/>
</dbReference>